<evidence type="ECO:0000313" key="4">
    <source>
        <dbReference type="Proteomes" id="UP000002484"/>
    </source>
</evidence>
<feature type="domain" description="YNCE-like beta-propeller" evidence="2">
    <location>
        <begin position="110"/>
        <end position="399"/>
    </location>
</feature>
<sequence precursor="true">MTIARLGGHRRAMVAVPATTRARRPGRRVRPGAVAALLAAALLAAAGAAGCSSTSANAGGAATSDPMAGMNMATTMPAQLPPAATPTSVNVYSHDGANALSPNVAGQRQLVYVPNSDQNSVDVIDPTTFKVIDHYTTGKNPQHVVPAWDLKTLYVTNDLANSLTPIDPTTGKPKGPNIPVDDPYNMYFTPDGKYAIVVAEARERLDFYDAQTWKLVHQVHVDCPGVDHIDYSADESFLVATCEFSGKLVKIDWKNFQVLGYLTIGGMPQDIKLDPQGEVFYVADMQSNGVHLIDAKTFTKIGFMPTGKGAHGLYPSRNAKLLYVSNRGEGSISLIDFATRRIVGRWQIPGGGSPDMGGVSADGSVLWLSGRYNREVYAISTTDGHLLARIPVGAGPHGMSVWPQPGRYSLGHTGILR</sequence>
<protein>
    <submittedName>
        <fullName evidence="3">YVTN beta-propeller repeat-containing protein</fullName>
    </submittedName>
</protein>
<dbReference type="HOGENOM" id="CLU_009318_1_0_11"/>
<dbReference type="PANTHER" id="PTHR47197:SF3">
    <property type="entry name" value="DIHYDRO-HEME D1 DEHYDROGENASE"/>
    <property type="match status" value="1"/>
</dbReference>
<dbReference type="KEGG" id="fri:FraEuI1c_6741"/>
<dbReference type="eggNOG" id="COG3391">
    <property type="taxonomic scope" value="Bacteria"/>
</dbReference>
<dbReference type="InterPro" id="IPR051200">
    <property type="entry name" value="Host-pathogen_enzymatic-act"/>
</dbReference>
<dbReference type="EMBL" id="CP002299">
    <property type="protein sequence ID" value="ADP84710.1"/>
    <property type="molecule type" value="Genomic_DNA"/>
</dbReference>
<dbReference type="InterPro" id="IPR011045">
    <property type="entry name" value="N2O_reductase_N"/>
</dbReference>
<dbReference type="InterPro" id="IPR015943">
    <property type="entry name" value="WD40/YVTN_repeat-like_dom_sf"/>
</dbReference>
<proteinExistence type="predicted"/>
<dbReference type="Gene3D" id="2.130.10.10">
    <property type="entry name" value="YVTN repeat-like/Quinoprotein amine dehydrogenase"/>
    <property type="match status" value="2"/>
</dbReference>
<name>E3JCC1_PSEI1</name>
<accession>E3JCC1</accession>
<dbReference type="PANTHER" id="PTHR47197">
    <property type="entry name" value="PROTEIN NIRF"/>
    <property type="match status" value="1"/>
</dbReference>
<reference evidence="3 4" key="1">
    <citation type="submission" date="2010-10" db="EMBL/GenBank/DDBJ databases">
        <title>Complete sequence of Frankia sp. EuI1c.</title>
        <authorList>
            <consortium name="US DOE Joint Genome Institute"/>
            <person name="Lucas S."/>
            <person name="Copeland A."/>
            <person name="Lapidus A."/>
            <person name="Cheng J.-F."/>
            <person name="Bruce D."/>
            <person name="Goodwin L."/>
            <person name="Pitluck S."/>
            <person name="Chertkov O."/>
            <person name="Detter J.C."/>
            <person name="Han C."/>
            <person name="Tapia R."/>
            <person name="Land M."/>
            <person name="Hauser L."/>
            <person name="Jeffries C."/>
            <person name="Kyrpides N."/>
            <person name="Ivanova N."/>
            <person name="Mikhailova N."/>
            <person name="Beauchemin N."/>
            <person name="Sen A."/>
            <person name="Sur S.A."/>
            <person name="Gtari M."/>
            <person name="Wall L."/>
            <person name="Tisa L."/>
            <person name="Woyke T."/>
        </authorList>
    </citation>
    <scope>NUCLEOTIDE SEQUENCE [LARGE SCALE GENOMIC DNA]</scope>
    <source>
        <strain evidence="4">DSM 45817 / CECT 9037 / EuI1c</strain>
    </source>
</reference>
<dbReference type="AlphaFoldDB" id="E3JCC1"/>
<dbReference type="Pfam" id="PF21783">
    <property type="entry name" value="YNCE"/>
    <property type="match status" value="1"/>
</dbReference>
<keyword evidence="4" id="KW-1185">Reference proteome</keyword>
<evidence type="ECO:0000259" key="2">
    <source>
        <dbReference type="Pfam" id="PF21783"/>
    </source>
</evidence>
<dbReference type="Proteomes" id="UP000002484">
    <property type="component" value="Chromosome"/>
</dbReference>
<dbReference type="InterPro" id="IPR048433">
    <property type="entry name" value="YNCE-like_beta-prop"/>
</dbReference>
<dbReference type="STRING" id="298654.FraEuI1c_6741"/>
<evidence type="ECO:0000256" key="1">
    <source>
        <dbReference type="ARBA" id="ARBA00022729"/>
    </source>
</evidence>
<gene>
    <name evidence="3" type="ordered locus">FraEuI1c_6741</name>
</gene>
<evidence type="ECO:0000313" key="3">
    <source>
        <dbReference type="EMBL" id="ADP84710.1"/>
    </source>
</evidence>
<organism evidence="3 4">
    <name type="scientific">Pseudofrankia inefficax (strain DSM 45817 / CECT 9037 / DDB 130130 / EuI1c)</name>
    <name type="common">Frankia inefficax</name>
    <dbReference type="NCBI Taxonomy" id="298654"/>
    <lineage>
        <taxon>Bacteria</taxon>
        <taxon>Bacillati</taxon>
        <taxon>Actinomycetota</taxon>
        <taxon>Actinomycetes</taxon>
        <taxon>Frankiales</taxon>
        <taxon>Frankiaceae</taxon>
        <taxon>Pseudofrankia</taxon>
    </lineage>
</organism>
<dbReference type="InParanoid" id="E3JCC1"/>
<dbReference type="SUPFAM" id="SSF50974">
    <property type="entry name" value="Nitrous oxide reductase, N-terminal domain"/>
    <property type="match status" value="1"/>
</dbReference>
<keyword evidence="1" id="KW-0732">Signal</keyword>